<evidence type="ECO:0000313" key="12">
    <source>
        <dbReference type="EMBL" id="GBG26845.1"/>
    </source>
</evidence>
<feature type="compositionally biased region" description="Low complexity" evidence="8">
    <location>
        <begin position="333"/>
        <end position="344"/>
    </location>
</feature>
<dbReference type="SUPFAM" id="SSF47473">
    <property type="entry name" value="EF-hand"/>
    <property type="match status" value="1"/>
</dbReference>
<dbReference type="InterPro" id="IPR013525">
    <property type="entry name" value="ABC2_TM"/>
</dbReference>
<dbReference type="InParanoid" id="A0A2R5G8H4"/>
<feature type="domain" description="ABC transporter" evidence="11">
    <location>
        <begin position="1279"/>
        <end position="1536"/>
    </location>
</feature>
<evidence type="ECO:0000313" key="13">
    <source>
        <dbReference type="Proteomes" id="UP000241890"/>
    </source>
</evidence>
<feature type="region of interest" description="Disordered" evidence="8">
    <location>
        <begin position="2108"/>
        <end position="2134"/>
    </location>
</feature>
<dbReference type="InterPro" id="IPR022163">
    <property type="entry name" value="GTP_CH_N"/>
</dbReference>
<feature type="transmembrane region" description="Helical" evidence="9">
    <location>
        <begin position="1629"/>
        <end position="1649"/>
    </location>
</feature>
<evidence type="ECO:0000256" key="4">
    <source>
        <dbReference type="ARBA" id="ARBA00022837"/>
    </source>
</evidence>
<dbReference type="SUPFAM" id="SSF142695">
    <property type="entry name" value="RibA-like"/>
    <property type="match status" value="1"/>
</dbReference>
<dbReference type="PROSITE" id="PS00018">
    <property type="entry name" value="EF_HAND_1"/>
    <property type="match status" value="1"/>
</dbReference>
<proteinExistence type="predicted"/>
<feature type="transmembrane region" description="Helical" evidence="9">
    <location>
        <begin position="1695"/>
        <end position="1725"/>
    </location>
</feature>
<evidence type="ECO:0000256" key="8">
    <source>
        <dbReference type="SAM" id="MobiDB-lite"/>
    </source>
</evidence>
<feature type="transmembrane region" description="Helical" evidence="9">
    <location>
        <begin position="1863"/>
        <end position="1887"/>
    </location>
</feature>
<dbReference type="Gene3D" id="3.40.50.10990">
    <property type="entry name" value="GTP cyclohydrolase II"/>
    <property type="match status" value="1"/>
</dbReference>
<reference evidence="12 13" key="1">
    <citation type="submission" date="2017-12" db="EMBL/GenBank/DDBJ databases">
        <title>Sequencing, de novo assembly and annotation of complete genome of a new Thraustochytrid species, strain FCC1311.</title>
        <authorList>
            <person name="Sedici K."/>
            <person name="Godart F."/>
            <person name="Aiese Cigliano R."/>
            <person name="Sanseverino W."/>
            <person name="Barakat M."/>
            <person name="Ortet P."/>
            <person name="Marechal E."/>
            <person name="Cagnac O."/>
            <person name="Amato A."/>
        </authorList>
    </citation>
    <scope>NUCLEOTIDE SEQUENCE [LARGE SCALE GENOMIC DNA]</scope>
</reference>
<dbReference type="SMART" id="SM00382">
    <property type="entry name" value="AAA"/>
    <property type="match status" value="1"/>
</dbReference>
<keyword evidence="6 9" id="KW-1133">Transmembrane helix</keyword>
<dbReference type="InterPro" id="IPR018247">
    <property type="entry name" value="EF_Hand_1_Ca_BS"/>
</dbReference>
<dbReference type="InterPro" id="IPR027417">
    <property type="entry name" value="P-loop_NTPase"/>
</dbReference>
<feature type="transmembrane region" description="Helical" evidence="9">
    <location>
        <begin position="1737"/>
        <end position="1757"/>
    </location>
</feature>
<dbReference type="InterPro" id="IPR004963">
    <property type="entry name" value="PAE/NOTUM"/>
</dbReference>
<evidence type="ECO:0000256" key="9">
    <source>
        <dbReference type="SAM" id="Phobius"/>
    </source>
</evidence>
<feature type="region of interest" description="Disordered" evidence="8">
    <location>
        <begin position="295"/>
        <end position="314"/>
    </location>
</feature>
<dbReference type="Pfam" id="PF00005">
    <property type="entry name" value="ABC_tran"/>
    <property type="match status" value="1"/>
</dbReference>
<dbReference type="Gene3D" id="1.10.238.10">
    <property type="entry name" value="EF-hand"/>
    <property type="match status" value="2"/>
</dbReference>
<gene>
    <name evidence="12" type="ORF">FCC1311_030672</name>
</gene>
<evidence type="ECO:0000256" key="5">
    <source>
        <dbReference type="ARBA" id="ARBA00022840"/>
    </source>
</evidence>
<feature type="compositionally biased region" description="Basic and acidic residues" evidence="8">
    <location>
        <begin position="321"/>
        <end position="332"/>
    </location>
</feature>
<dbReference type="PANTHER" id="PTHR47259">
    <property type="match status" value="1"/>
</dbReference>
<dbReference type="CDD" id="cd00051">
    <property type="entry name" value="EFh"/>
    <property type="match status" value="1"/>
</dbReference>
<dbReference type="Pfam" id="PF12471">
    <property type="entry name" value="GTP_CH_N"/>
    <property type="match status" value="1"/>
</dbReference>
<dbReference type="InterPro" id="IPR032677">
    <property type="entry name" value="GTP_cyclohydro_II"/>
</dbReference>
<dbReference type="Gene3D" id="3.40.50.300">
    <property type="entry name" value="P-loop containing nucleotide triphosphate hydrolases"/>
    <property type="match status" value="1"/>
</dbReference>
<keyword evidence="7 9" id="KW-0472">Membrane</keyword>
<dbReference type="EMBL" id="BEYU01000025">
    <property type="protein sequence ID" value="GBG26845.1"/>
    <property type="molecule type" value="Genomic_DNA"/>
</dbReference>
<dbReference type="NCBIfam" id="NF005536">
    <property type="entry name" value="PRK07198.1"/>
    <property type="match status" value="1"/>
</dbReference>
<evidence type="ECO:0000259" key="10">
    <source>
        <dbReference type="PROSITE" id="PS50222"/>
    </source>
</evidence>
<feature type="transmembrane region" description="Helical" evidence="9">
    <location>
        <begin position="1203"/>
        <end position="1223"/>
    </location>
</feature>
<protein>
    <submittedName>
        <fullName evidence="12">ABC transporter ATP-binding protein, putative</fullName>
    </submittedName>
</protein>
<feature type="domain" description="EF-hand" evidence="10">
    <location>
        <begin position="87"/>
        <end position="122"/>
    </location>
</feature>
<accession>A0A2R5G8H4</accession>
<dbReference type="GO" id="GO:0140359">
    <property type="term" value="F:ABC-type transporter activity"/>
    <property type="evidence" value="ECO:0007669"/>
    <property type="project" value="InterPro"/>
</dbReference>
<keyword evidence="3" id="KW-0547">Nucleotide-binding</keyword>
<dbReference type="GO" id="GO:0005524">
    <property type="term" value="F:ATP binding"/>
    <property type="evidence" value="ECO:0007669"/>
    <property type="project" value="UniProtKB-KW"/>
</dbReference>
<dbReference type="GO" id="GO:0016020">
    <property type="term" value="C:membrane"/>
    <property type="evidence" value="ECO:0007669"/>
    <property type="project" value="UniProtKB-SubCell"/>
</dbReference>
<dbReference type="Pfam" id="PF03283">
    <property type="entry name" value="PAE"/>
    <property type="match status" value="1"/>
</dbReference>
<sequence length="2181" mass="239456">MMEAESLASASSTQRILSQRLKIKGARLAQAYAALTPSERALGLVRVALAQEMCSLKVKFDTLDTCEDGMLSLDELSCLLGSLVPEIDAADVSTLFSDLDVDGSCALSYFELERAVREISPQICQMLREHAAWQIRVRRSTQAAYYRNFCAKLPRRVYARLQQPDVFRSFRTWKMALHDGLQPHAIKGLVDHLLAVKLGMEKLYEVMQKDKKRFIHIFTEIDASGDGTIDAAELQGILCSLGMTCVTLADALAIIRRIDLQGAQPGPEPMPVHYSKLKVVHLAWDDAKNIVYDGVDPPGSGTDSAPHGDAHNLGDQYKVADARAKPEAEARARSSSMVSTGSTGSKRRKYGDYVSVTTHPGVGVDPIPIHWGASDPMTRGPIVCTTRERKRRNSIGAHGGSYSIYRALSIASGALDKDYRPNYAGTEPAADIGPFPSWSDPKKIATIDPWGAVVTTAFKNYIEDDELDIRPTIAITRAHIDFPEIKESIREGRLKPDGEVLTETGQVKVTKAAIEPVWYLPVVAERFGVSESELRHLLFTESGGMYPELLTRTDLKTFLPPIGGVTAYIFGDPKLLGDKDTEIAVRVHDECNGSDVFGSDICTCRPYLAYAMEYCVRHAQKEEGKKPGLSFVLYYRKEGRALGETLKYLVYNSRKRQKGGDQASEYFNCTAAVAGVQDARFQSLMPDALHWLGITRIDKFISMSNMKYDAIVSTGIEIVTRVPIPKELVPQDAQVEITAKVAAGYDGGQVYKVSEDDLKNTKGRARDEAQICETADVEAVGLEAYTEAVCADGSPARYYVHGSNTDRFIIWLGDNEKLCKDPETCASYCSGEENTLCDEDDEDESGSENVTSINATNLDCYYDRLQCSSEQWDLVDVKFSSLLCDDTAQFGDATRVFVPSCTLDWHLGRGDAVNPANNYFKGAEVIDAVLDDLQLSRGLSATSEVIFGGTRGGGVGAAHHAARLTDNDPFVVGNFATTSYKDLNAAFEFDANLARDSARWIDNAPLSQECVDKFVGSPQKCLYASNLLPLTTFAIIPTLVLQSQFDLVNLFALGIADADASSSFLDDAAYSQAVLAYMRSHGINMRQEFELISNEVPEHRYWSPGCAQHGWIVPVTVLATNETRNAKIGDAGSVNYARTGEEWSQVLVDNMAADTMVANWIQEITVTSAIDRCVDFLCGETCPTRVEAFELVDESSTCQQTLVLGYAYFVIALAWVAFIAMRIRVAMFDRTCRKFNAKLKRERELAESFGNGGHNEGDNAERMILREAQRANKGRAVQLMVSNLSYWAPKKKRSAKPHQILDKVSVAFQPGLVHALMGPSGSGKSTLLDLVSYTRESGRVTGEHLINGVPSHLNRASFLREWLRNSTSYVRQTDVLFPLLTVRQHLRHAAWLQLPQFFGDEEKLRRVEQVITLLELQKCADTICGDGGVLVEGGISGGQRRRVSVATQLLSMPAGLLLDEPTSGLDSTNALVLVKSLHNLAHKAGVNIIMTIHQPRREIFQLLDDVTILVRGKIIFHGTPLDAADFFEVSIDEVNIGDEILDKLQGAPESRIKMYRHKYDTGSLGRGVRDAIDAERTEFSVAMAHSLRAVLVENALASGRWSWSAPISVITALWVLLSRTIKRGGFDVWRTALFALVAGVLVGIVFYGSDSYSSQVALSYLATSTLTFLASVFLGDRYNLEKGVWTYERANGNTVAFQAFLFSAFTRNIVAATIESLCYAVPLYYMSFLFNDSGTSLMNFLVLMMLTSIAVTAQNTMVEIFIIERGGESAPDTRKAALVNMSLLALAAVMNGFIINLKDIPPFLGWVTYLMVTFYSFGGTLINALGNRIIVEEGVSVLEQAQRAGSNIVRQFEFDDFDITTCIFALLCIVLAYHIISFFAFFFLYVFRTDRLKRGAADSADRPARARKGQTGAALQNIIDGGRNEGAPAGATGSRGMVISAILSRQAITSFLLIDFFLASTLCAFNDGDTAAAEGDSLTDSLKNGIDSVLGGGLETSGLNAGFAILTISLFLVYVVQFIMQILFLVPLSSSGRRRSLLWISFQDLIALGFLGLDAAMVLALLLNSNSDILKQLGFVVVSRLARTGFVMCYFSKVGLFHRSRARKLRAPDDDAQVAPTRDNSLAPPPGLSPTSRMSAKFSPFTPAPVPRPGRASASIDLGPMWRAYQAFVEDMTLELDDDVV</sequence>
<feature type="domain" description="EF-hand" evidence="10">
    <location>
        <begin position="209"/>
        <end position="244"/>
    </location>
</feature>
<dbReference type="Proteomes" id="UP000241890">
    <property type="component" value="Unassembled WGS sequence"/>
</dbReference>
<dbReference type="Pfam" id="PF01061">
    <property type="entry name" value="ABC2_membrane"/>
    <property type="match status" value="1"/>
</dbReference>
<keyword evidence="13" id="KW-1185">Reference proteome</keyword>
<evidence type="ECO:0000259" key="11">
    <source>
        <dbReference type="PROSITE" id="PS50893"/>
    </source>
</evidence>
<organism evidence="12 13">
    <name type="scientific">Hondaea fermentalgiana</name>
    <dbReference type="NCBI Taxonomy" id="2315210"/>
    <lineage>
        <taxon>Eukaryota</taxon>
        <taxon>Sar</taxon>
        <taxon>Stramenopiles</taxon>
        <taxon>Bigyra</taxon>
        <taxon>Labyrinthulomycetes</taxon>
        <taxon>Thraustochytrida</taxon>
        <taxon>Thraustochytriidae</taxon>
        <taxon>Hondaea</taxon>
    </lineage>
</organism>
<dbReference type="PROSITE" id="PS50893">
    <property type="entry name" value="ABC_TRANSPORTER_2"/>
    <property type="match status" value="1"/>
</dbReference>
<dbReference type="InterPro" id="IPR011992">
    <property type="entry name" value="EF-hand-dom_pair"/>
</dbReference>
<keyword evidence="4" id="KW-0106">Calcium</keyword>
<dbReference type="GO" id="GO:0005509">
    <property type="term" value="F:calcium ion binding"/>
    <property type="evidence" value="ECO:0007669"/>
    <property type="project" value="InterPro"/>
</dbReference>
<evidence type="ECO:0000256" key="7">
    <source>
        <dbReference type="ARBA" id="ARBA00023136"/>
    </source>
</evidence>
<feature type="transmembrane region" description="Helical" evidence="9">
    <location>
        <begin position="2003"/>
        <end position="2026"/>
    </location>
</feature>
<name>A0A2R5G8H4_9STRA</name>
<dbReference type="InterPro" id="IPR002048">
    <property type="entry name" value="EF_hand_dom"/>
</dbReference>
<evidence type="ECO:0000256" key="6">
    <source>
        <dbReference type="ARBA" id="ARBA00022989"/>
    </source>
</evidence>
<comment type="subcellular location">
    <subcellularLocation>
        <location evidence="1">Membrane</location>
        <topology evidence="1">Multi-pass membrane protein</topology>
    </subcellularLocation>
</comment>
<dbReference type="InterPro" id="IPR036144">
    <property type="entry name" value="RibA-like_sf"/>
</dbReference>
<feature type="transmembrane region" description="Helical" evidence="9">
    <location>
        <begin position="2038"/>
        <end position="2063"/>
    </location>
</feature>
<dbReference type="InterPro" id="IPR017871">
    <property type="entry name" value="ABC_transporter-like_CS"/>
</dbReference>
<feature type="transmembrane region" description="Helical" evidence="9">
    <location>
        <begin position="1777"/>
        <end position="1796"/>
    </location>
</feature>
<comment type="caution">
    <text evidence="12">The sequence shown here is derived from an EMBL/GenBank/DDBJ whole genome shotgun (WGS) entry which is preliminary data.</text>
</comment>
<dbReference type="Pfam" id="PF00925">
    <property type="entry name" value="GTP_cyclohydro2"/>
    <property type="match status" value="1"/>
</dbReference>
<feature type="region of interest" description="Disordered" evidence="8">
    <location>
        <begin position="321"/>
        <end position="348"/>
    </location>
</feature>
<feature type="transmembrane region" description="Helical" evidence="9">
    <location>
        <begin position="1656"/>
        <end position="1675"/>
    </location>
</feature>
<dbReference type="PANTHER" id="PTHR47259:SF2">
    <property type="entry name" value="URACIL-REGULATED PROTEIN 1"/>
    <property type="match status" value="1"/>
</dbReference>
<feature type="transmembrane region" description="Helical" evidence="9">
    <location>
        <begin position="1803"/>
        <end position="1825"/>
    </location>
</feature>
<keyword evidence="2 9" id="KW-0812">Transmembrane</keyword>
<feature type="transmembrane region" description="Helical" evidence="9">
    <location>
        <begin position="2075"/>
        <end position="2096"/>
    </location>
</feature>
<dbReference type="InterPro" id="IPR003593">
    <property type="entry name" value="AAA+_ATPase"/>
</dbReference>
<dbReference type="OrthoDB" id="57939at2759"/>
<dbReference type="SMART" id="SM00054">
    <property type="entry name" value="EFh"/>
    <property type="match status" value="3"/>
</dbReference>
<dbReference type="PROSITE" id="PS50222">
    <property type="entry name" value="EF_HAND_2"/>
    <property type="match status" value="2"/>
</dbReference>
<dbReference type="SUPFAM" id="SSF52540">
    <property type="entry name" value="P-loop containing nucleoside triphosphate hydrolases"/>
    <property type="match status" value="1"/>
</dbReference>
<evidence type="ECO:0000256" key="3">
    <source>
        <dbReference type="ARBA" id="ARBA00022741"/>
    </source>
</evidence>
<dbReference type="GO" id="GO:0016887">
    <property type="term" value="F:ATP hydrolysis activity"/>
    <property type="evidence" value="ECO:0007669"/>
    <property type="project" value="InterPro"/>
</dbReference>
<evidence type="ECO:0000256" key="1">
    <source>
        <dbReference type="ARBA" id="ARBA00004141"/>
    </source>
</evidence>
<keyword evidence="5 12" id="KW-0067">ATP-binding</keyword>
<evidence type="ECO:0000256" key="2">
    <source>
        <dbReference type="ARBA" id="ARBA00022692"/>
    </source>
</evidence>
<dbReference type="InterPro" id="IPR003439">
    <property type="entry name" value="ABC_transporter-like_ATP-bd"/>
</dbReference>
<dbReference type="PROSITE" id="PS00211">
    <property type="entry name" value="ABC_TRANSPORTER_1"/>
    <property type="match status" value="1"/>
</dbReference>